<feature type="transmembrane region" description="Helical" evidence="1">
    <location>
        <begin position="91"/>
        <end position="115"/>
    </location>
</feature>
<sequence>MTMDAPERRSWRDAAATRVLGSALGWFGGALAITLLYQVALAVAALGGSCARGGPFVVEVECTDAIVAFAPTSVLGGLAVVFIGSTLAQGFGVALLAFAWPALFVSLSIVFFQTFFLGGDIVGIILGLLFVAMGLAPLVLLLQAAPQRMLLGRVDAQGRPFWEAHPARAHLLSLRTPAAPGENHPSVGDWMLALGTAIVPALGGVALGVVWFGSVAGA</sequence>
<protein>
    <submittedName>
        <fullName evidence="2">Uncharacterized protein</fullName>
    </submittedName>
</protein>
<dbReference type="EMBL" id="CP101497">
    <property type="protein sequence ID" value="UTT63394.1"/>
    <property type="molecule type" value="Genomic_DNA"/>
</dbReference>
<feature type="transmembrane region" description="Helical" evidence="1">
    <location>
        <begin position="20"/>
        <end position="45"/>
    </location>
</feature>
<gene>
    <name evidence="2" type="ORF">NNL39_04625</name>
</gene>
<keyword evidence="1" id="KW-1133">Transmembrane helix</keyword>
<name>A0ABY5FZ46_9MICO</name>
<accession>A0ABY5FZ46</accession>
<feature type="transmembrane region" description="Helical" evidence="1">
    <location>
        <begin position="65"/>
        <end position="84"/>
    </location>
</feature>
<keyword evidence="3" id="KW-1185">Reference proteome</keyword>
<reference evidence="2" key="1">
    <citation type="submission" date="2022-07" db="EMBL/GenBank/DDBJ databases">
        <title>Taxonomic analysis of Microcella humidisoli nov. sp., isolated from riverside soil.</title>
        <authorList>
            <person name="Molina K.M."/>
            <person name="Kim S.B."/>
        </authorList>
    </citation>
    <scope>NUCLEOTIDE SEQUENCE</scope>
    <source>
        <strain evidence="2">MMS21-STM10</strain>
    </source>
</reference>
<proteinExistence type="predicted"/>
<dbReference type="Proteomes" id="UP001060039">
    <property type="component" value="Chromosome"/>
</dbReference>
<keyword evidence="1" id="KW-0812">Transmembrane</keyword>
<keyword evidence="1" id="KW-0472">Membrane</keyword>
<evidence type="ECO:0000313" key="3">
    <source>
        <dbReference type="Proteomes" id="UP001060039"/>
    </source>
</evidence>
<organism evidence="2 3">
    <name type="scientific">Microcella humidisoli</name>
    <dbReference type="NCBI Taxonomy" id="2963406"/>
    <lineage>
        <taxon>Bacteria</taxon>
        <taxon>Bacillati</taxon>
        <taxon>Actinomycetota</taxon>
        <taxon>Actinomycetes</taxon>
        <taxon>Micrococcales</taxon>
        <taxon>Microbacteriaceae</taxon>
        <taxon>Microcella</taxon>
    </lineage>
</organism>
<feature type="transmembrane region" description="Helical" evidence="1">
    <location>
        <begin position="190"/>
        <end position="212"/>
    </location>
</feature>
<evidence type="ECO:0000256" key="1">
    <source>
        <dbReference type="SAM" id="Phobius"/>
    </source>
</evidence>
<dbReference type="RefSeq" id="WP_255160526.1">
    <property type="nucleotide sequence ID" value="NZ_CP101497.1"/>
</dbReference>
<evidence type="ECO:0000313" key="2">
    <source>
        <dbReference type="EMBL" id="UTT63394.1"/>
    </source>
</evidence>
<feature type="transmembrane region" description="Helical" evidence="1">
    <location>
        <begin position="121"/>
        <end position="142"/>
    </location>
</feature>